<dbReference type="Gene3D" id="3.30.420.40">
    <property type="match status" value="2"/>
</dbReference>
<comment type="caution">
    <text evidence="2">The sequence shown here is derived from an EMBL/GenBank/DDBJ whole genome shotgun (WGS) entry which is preliminary data.</text>
</comment>
<dbReference type="InterPro" id="IPR043129">
    <property type="entry name" value="ATPase_NBD"/>
</dbReference>
<dbReference type="SUPFAM" id="SSF53067">
    <property type="entry name" value="Actin-like ATPase domain"/>
    <property type="match status" value="2"/>
</dbReference>
<dbReference type="InterPro" id="IPR003494">
    <property type="entry name" value="SHS2_FtsA"/>
</dbReference>
<protein>
    <submittedName>
        <fullName evidence="2">ATPase</fullName>
    </submittedName>
</protein>
<dbReference type="PANTHER" id="PTHR32432">
    <property type="entry name" value="CELL DIVISION PROTEIN FTSA-RELATED"/>
    <property type="match status" value="1"/>
</dbReference>
<reference evidence="2" key="1">
    <citation type="submission" date="2021-03" db="EMBL/GenBank/DDBJ databases">
        <title>Antimicrobial resistance genes in bacteria isolated from Japanese honey, and their potential for conferring macrolide and lincosamide resistance in the American foulbrood pathogen Paenibacillus larvae.</title>
        <authorList>
            <person name="Okamoto M."/>
            <person name="Kumagai M."/>
            <person name="Kanamori H."/>
            <person name="Takamatsu D."/>
        </authorList>
    </citation>
    <scope>NUCLEOTIDE SEQUENCE</scope>
    <source>
        <strain evidence="2">J43TS3</strain>
    </source>
</reference>
<keyword evidence="3" id="KW-1185">Reference proteome</keyword>
<organism evidence="2 3">
    <name type="scientific">Ornithinibacillus bavariensis</name>
    <dbReference type="NCBI Taxonomy" id="545502"/>
    <lineage>
        <taxon>Bacteria</taxon>
        <taxon>Bacillati</taxon>
        <taxon>Bacillota</taxon>
        <taxon>Bacilli</taxon>
        <taxon>Bacillales</taxon>
        <taxon>Bacillaceae</taxon>
        <taxon>Ornithinibacillus</taxon>
    </lineage>
</organism>
<dbReference type="RefSeq" id="WP_212922287.1">
    <property type="nucleotide sequence ID" value="NZ_BORP01000010.1"/>
</dbReference>
<evidence type="ECO:0000259" key="1">
    <source>
        <dbReference type="SMART" id="SM00842"/>
    </source>
</evidence>
<dbReference type="SMART" id="SM00842">
    <property type="entry name" value="FtsA"/>
    <property type="match status" value="1"/>
</dbReference>
<dbReference type="Pfam" id="PF14450">
    <property type="entry name" value="FtsA"/>
    <property type="match status" value="1"/>
</dbReference>
<dbReference type="AlphaFoldDB" id="A0A919XE64"/>
<evidence type="ECO:0000313" key="3">
    <source>
        <dbReference type="Proteomes" id="UP000676917"/>
    </source>
</evidence>
<dbReference type="EMBL" id="BORP01000010">
    <property type="protein sequence ID" value="GIO28833.1"/>
    <property type="molecule type" value="Genomic_DNA"/>
</dbReference>
<dbReference type="Proteomes" id="UP000676917">
    <property type="component" value="Unassembled WGS sequence"/>
</dbReference>
<sequence length="709" mass="78499">MKNEPIFALDIGTRSVTGILLEEHGSNYTLIDYCVKEHKVRSMLDGQIHNVVEVAEIIREVKESLEKNSGTLHKVCVAAAGRSLKTVVSQATIELNQKPISDFETIKHLELSAVHTAQLKVASESASDFSNYYCVGYSVLYYKIDEENIGSLIDQSGQTATVEVIATFLPKVVVESLISALNRAGLEMEALTLEPIAAIQVLIPESMRRLNVALVDIGAGTSDIAITNSGTISAYGMVPIAGDEITEAVSDQYLLDFPLAEETKRTIVNTGKAIVADILGFESTITYEDLVQRVDDSINKLASSISEEILRLNGAQPKAVMLIGGGSQTPEFTKRLANKLQLPENRVAIRDIQAIQSLDKTENLPQGPDFVTPIGIAIAAKQNPVHYISVKVNQKVIRMFEMKQLTIGDCLVHAGIEINKLYGKPGLAKVITLNGKQITLPGNFGKAPTLLLNQEQATVDTTIQNGDEIVIKKGMDGEQPTLTLEELIGEVPTIVIHFNGKPYELKTQYYVNNSLQQKEYMVCDRDEIVLTTPKTIKEFLSSISGIKLPTNEEFIVFVNNKPVNLGLAESTLTVNGKATSLEYKLRANDDLRITTDNTVTVKEVIEKLQIDLYTELHVSFNHEKITMKQPKVAIKRNNVILTEDTILYPNDRLSLEEKKQEMFIFQDVFRYVDIDLTQANGKFTLSKNDLPTTFYEPIEAGDRLAIIWN</sequence>
<name>A0A919XE64_9BACI</name>
<dbReference type="CDD" id="cd24004">
    <property type="entry name" value="ASKHA_NBD_PilM-like"/>
    <property type="match status" value="1"/>
</dbReference>
<evidence type="ECO:0000313" key="2">
    <source>
        <dbReference type="EMBL" id="GIO28833.1"/>
    </source>
</evidence>
<dbReference type="PANTHER" id="PTHR32432:SF3">
    <property type="entry name" value="ETHANOLAMINE UTILIZATION PROTEIN EUTJ"/>
    <property type="match status" value="1"/>
</dbReference>
<gene>
    <name evidence="2" type="ORF">J43TS3_34440</name>
</gene>
<feature type="domain" description="SHS2" evidence="1">
    <location>
        <begin position="6"/>
        <end position="202"/>
    </location>
</feature>
<dbReference type="GO" id="GO:0051301">
    <property type="term" value="P:cell division"/>
    <property type="evidence" value="ECO:0007669"/>
    <property type="project" value="InterPro"/>
</dbReference>
<dbReference type="InterPro" id="IPR050696">
    <property type="entry name" value="FtsA/MreB"/>
</dbReference>
<proteinExistence type="predicted"/>
<accession>A0A919XE64</accession>